<dbReference type="EMBL" id="CP025543">
    <property type="protein sequence ID" value="AUM62779.1"/>
    <property type="molecule type" value="Genomic_DNA"/>
</dbReference>
<evidence type="ECO:0000313" key="1">
    <source>
        <dbReference type="EMBL" id="AUM62779.1"/>
    </source>
</evidence>
<name>A0A2K9LUQ6_SPISQ</name>
<reference evidence="1 2" key="1">
    <citation type="submission" date="2017-12" db="EMBL/GenBank/DDBJ databases">
        <title>Complete genome sequence of Spiroplasma monobiae MQ-1 (ATCC 33825).</title>
        <authorList>
            <person name="Tsai Y.-M."/>
            <person name="Lo W.-S."/>
            <person name="Wu P.-S."/>
            <person name="Cho S.-T."/>
            <person name="Kuo C.-H."/>
        </authorList>
    </citation>
    <scope>NUCLEOTIDE SEQUENCE [LARGE SCALE GENOMIC DNA]</scope>
    <source>
        <strain evidence="1 2">MQ-1</strain>
    </source>
</reference>
<dbReference type="RefSeq" id="WP_158637904.1">
    <property type="nucleotide sequence ID" value="NZ_CP025543.1"/>
</dbReference>
<dbReference type="InterPro" id="IPR036412">
    <property type="entry name" value="HAD-like_sf"/>
</dbReference>
<dbReference type="InterPro" id="IPR006379">
    <property type="entry name" value="HAD-SF_hydro_IIB"/>
</dbReference>
<sequence>MKWWISDFDGTLTLKENNWQMIERDINFVKEWTKENKFIIATGRDIDHVNEIIETYGFDVDYKITNNGAAMFKGKENLYELSIPMGEREKIFDILNTLHNFCGIKLSDTYNAIEISGIKEETPRYDSTIVMDNWFNKEDKFEEHINSVLTNEKLNNVALYAHPQDFDYIRGLLEQLNDIKVLHTAPFVLEIMHKDVSKYSGIKYLMDKYNIDPRDIIASGDGDNDFEMLNNVENSFAMKSGTKLAKNTGKNLISNVSEISLYIK</sequence>
<dbReference type="GO" id="GO:0016791">
    <property type="term" value="F:phosphatase activity"/>
    <property type="evidence" value="ECO:0007669"/>
    <property type="project" value="TreeGrafter"/>
</dbReference>
<dbReference type="AlphaFoldDB" id="A0A2K9LUQ6"/>
<dbReference type="PANTHER" id="PTHR10000">
    <property type="entry name" value="PHOSPHOSERINE PHOSPHATASE"/>
    <property type="match status" value="1"/>
</dbReference>
<evidence type="ECO:0000313" key="2">
    <source>
        <dbReference type="Proteomes" id="UP000234790"/>
    </source>
</evidence>
<dbReference type="Proteomes" id="UP000234790">
    <property type="component" value="Chromosome"/>
</dbReference>
<dbReference type="SUPFAM" id="SSF56784">
    <property type="entry name" value="HAD-like"/>
    <property type="match status" value="1"/>
</dbReference>
<dbReference type="PANTHER" id="PTHR10000:SF8">
    <property type="entry name" value="HAD SUPERFAMILY HYDROLASE-LIKE, TYPE 3"/>
    <property type="match status" value="1"/>
</dbReference>
<dbReference type="Gene3D" id="3.40.50.1000">
    <property type="entry name" value="HAD superfamily/HAD-like"/>
    <property type="match status" value="1"/>
</dbReference>
<dbReference type="GO" id="GO:0000287">
    <property type="term" value="F:magnesium ion binding"/>
    <property type="evidence" value="ECO:0007669"/>
    <property type="project" value="TreeGrafter"/>
</dbReference>
<dbReference type="OrthoDB" id="399929at2"/>
<protein>
    <recommendedName>
        <fullName evidence="3">HAD superfamily hydrolase</fullName>
    </recommendedName>
</protein>
<gene>
    <name evidence="1" type="ORF">SMONO_v1c05300</name>
</gene>
<proteinExistence type="predicted"/>
<dbReference type="InterPro" id="IPR023214">
    <property type="entry name" value="HAD_sf"/>
</dbReference>
<dbReference type="Pfam" id="PF08282">
    <property type="entry name" value="Hydrolase_3"/>
    <property type="match status" value="1"/>
</dbReference>
<dbReference type="Gene3D" id="3.30.1240.10">
    <property type="match status" value="1"/>
</dbReference>
<keyword evidence="2" id="KW-1185">Reference proteome</keyword>
<dbReference type="KEGG" id="smoo:SMONO_v1c05300"/>
<accession>A0A2K9LUQ6</accession>
<dbReference type="GO" id="GO:0005829">
    <property type="term" value="C:cytosol"/>
    <property type="evidence" value="ECO:0007669"/>
    <property type="project" value="TreeGrafter"/>
</dbReference>
<dbReference type="NCBIfam" id="TIGR01484">
    <property type="entry name" value="HAD-SF-IIB"/>
    <property type="match status" value="1"/>
</dbReference>
<organism evidence="1 2">
    <name type="scientific">Spiroplasma monobiae MQ-1</name>
    <dbReference type="NCBI Taxonomy" id="1336748"/>
    <lineage>
        <taxon>Bacteria</taxon>
        <taxon>Bacillati</taxon>
        <taxon>Mycoplasmatota</taxon>
        <taxon>Mollicutes</taxon>
        <taxon>Entomoplasmatales</taxon>
        <taxon>Spiroplasmataceae</taxon>
        <taxon>Spiroplasma</taxon>
    </lineage>
</organism>
<evidence type="ECO:0008006" key="3">
    <source>
        <dbReference type="Google" id="ProtNLM"/>
    </source>
</evidence>